<feature type="transmembrane region" description="Helical" evidence="10">
    <location>
        <begin position="158"/>
        <end position="182"/>
    </location>
</feature>
<evidence type="ECO:0000256" key="10">
    <source>
        <dbReference type="SAM" id="Phobius"/>
    </source>
</evidence>
<keyword evidence="14" id="KW-1185">Reference proteome</keyword>
<dbReference type="Gene3D" id="1.10.287.130">
    <property type="match status" value="1"/>
</dbReference>
<keyword evidence="7" id="KW-0418">Kinase</keyword>
<keyword evidence="10" id="KW-0472">Membrane</keyword>
<evidence type="ECO:0000256" key="9">
    <source>
        <dbReference type="ARBA" id="ARBA00023012"/>
    </source>
</evidence>
<dbReference type="SUPFAM" id="SSF55874">
    <property type="entry name" value="ATPase domain of HSP90 chaperone/DNA topoisomerase II/histidine kinase"/>
    <property type="match status" value="1"/>
</dbReference>
<dbReference type="CDD" id="cd00082">
    <property type="entry name" value="HisKA"/>
    <property type="match status" value="1"/>
</dbReference>
<feature type="domain" description="HAMP" evidence="12">
    <location>
        <begin position="183"/>
        <end position="235"/>
    </location>
</feature>
<reference evidence="13 14" key="1">
    <citation type="submission" date="2018-09" db="EMBL/GenBank/DDBJ databases">
        <title>Complete genome sequence of Euzebya sp. DY32-46 isolated from seawater of Pacific Ocean.</title>
        <authorList>
            <person name="Xu L."/>
            <person name="Wu Y.-H."/>
            <person name="Xu X.-W."/>
        </authorList>
    </citation>
    <scope>NUCLEOTIDE SEQUENCE [LARGE SCALE GENOMIC DNA]</scope>
    <source>
        <strain evidence="13 14">DY32-46</strain>
    </source>
</reference>
<evidence type="ECO:0000313" key="14">
    <source>
        <dbReference type="Proteomes" id="UP000264006"/>
    </source>
</evidence>
<feature type="domain" description="Histidine kinase" evidence="11">
    <location>
        <begin position="243"/>
        <end position="419"/>
    </location>
</feature>
<dbReference type="CDD" id="cd06225">
    <property type="entry name" value="HAMP"/>
    <property type="match status" value="1"/>
</dbReference>
<dbReference type="Pfam" id="PF00672">
    <property type="entry name" value="HAMP"/>
    <property type="match status" value="1"/>
</dbReference>
<evidence type="ECO:0000256" key="4">
    <source>
        <dbReference type="ARBA" id="ARBA00022553"/>
    </source>
</evidence>
<protein>
    <recommendedName>
        <fullName evidence="3">histidine kinase</fullName>
        <ecNumber evidence="3">2.7.13.3</ecNumber>
    </recommendedName>
</protein>
<dbReference type="PROSITE" id="PS50109">
    <property type="entry name" value="HIS_KIN"/>
    <property type="match status" value="1"/>
</dbReference>
<dbReference type="InterPro" id="IPR050428">
    <property type="entry name" value="TCS_sensor_his_kinase"/>
</dbReference>
<dbReference type="Gene3D" id="6.10.340.10">
    <property type="match status" value="1"/>
</dbReference>
<dbReference type="Pfam" id="PF00512">
    <property type="entry name" value="HisKA"/>
    <property type="match status" value="1"/>
</dbReference>
<dbReference type="Gene3D" id="3.30.565.10">
    <property type="entry name" value="Histidine kinase-like ATPase, C-terminal domain"/>
    <property type="match status" value="1"/>
</dbReference>
<evidence type="ECO:0000256" key="7">
    <source>
        <dbReference type="ARBA" id="ARBA00022777"/>
    </source>
</evidence>
<evidence type="ECO:0000256" key="2">
    <source>
        <dbReference type="ARBA" id="ARBA00004236"/>
    </source>
</evidence>
<dbReference type="InterPro" id="IPR036097">
    <property type="entry name" value="HisK_dim/P_sf"/>
</dbReference>
<dbReference type="PANTHER" id="PTHR45436:SF5">
    <property type="entry name" value="SENSOR HISTIDINE KINASE TRCS"/>
    <property type="match status" value="1"/>
</dbReference>
<dbReference type="SMART" id="SM00304">
    <property type="entry name" value="HAMP"/>
    <property type="match status" value="1"/>
</dbReference>
<keyword evidence="4" id="KW-0597">Phosphoprotein</keyword>
<sequence length="448" mass="47693">MRKRLLVATVGTVAIGVLLLGLPLAVAVRGVLTTQAFETLQRQAEQVQVLFNQQQLSGTERRDLLHDLAGQFDVRFQVFDRVIRDGSRVGFLLTEDTGEMANEEVDFTDDLDAAFDGELGRAGRDGVLAVSVPLRIAGVPQVLRAIAPDDELRSSLSAAWLSIGGLAITSLGIAGFVGLMVARRIATPLEDLAEAATALGEGDFSARAMASGIPESDQLAAALNITAERLGILVERSKSFGADASHQLRTPLTALRLDLEALQLAGADEALLGAAFSEADRLESTIEELLALADVPMGDEHIQLATLVEERVESWRALAQAEDRRVEVSADPVPLVRGRSAAIGQCLQVLLDNALEHGEGTISVTVTSVESPLVPERGWVRLCVTDEGEGFAEESVPGRGLRLAKSLVQAEGGRIKVQRPSTVCLLLPAMGVDTGRLIQPSLAEGELR</sequence>
<accession>A0A346XUT6</accession>
<evidence type="ECO:0000256" key="1">
    <source>
        <dbReference type="ARBA" id="ARBA00000085"/>
    </source>
</evidence>
<evidence type="ECO:0000256" key="8">
    <source>
        <dbReference type="ARBA" id="ARBA00022989"/>
    </source>
</evidence>
<gene>
    <name evidence="13" type="ORF">DVS28_a1283</name>
</gene>
<dbReference type="EC" id="2.7.13.3" evidence="3"/>
<dbReference type="SUPFAM" id="SSF47384">
    <property type="entry name" value="Homodimeric domain of signal transducing histidine kinase"/>
    <property type="match status" value="1"/>
</dbReference>
<dbReference type="SMART" id="SM00387">
    <property type="entry name" value="HATPase_c"/>
    <property type="match status" value="1"/>
</dbReference>
<keyword evidence="6 10" id="KW-0812">Transmembrane</keyword>
<evidence type="ECO:0000259" key="11">
    <source>
        <dbReference type="PROSITE" id="PS50109"/>
    </source>
</evidence>
<dbReference type="InterPro" id="IPR003660">
    <property type="entry name" value="HAMP_dom"/>
</dbReference>
<evidence type="ECO:0000256" key="5">
    <source>
        <dbReference type="ARBA" id="ARBA00022679"/>
    </source>
</evidence>
<proteinExistence type="predicted"/>
<dbReference type="InterPro" id="IPR005467">
    <property type="entry name" value="His_kinase_dom"/>
</dbReference>
<dbReference type="PROSITE" id="PS50885">
    <property type="entry name" value="HAMP"/>
    <property type="match status" value="1"/>
</dbReference>
<comment type="catalytic activity">
    <reaction evidence="1">
        <text>ATP + protein L-histidine = ADP + protein N-phospho-L-histidine.</text>
        <dbReference type="EC" id="2.7.13.3"/>
    </reaction>
</comment>
<dbReference type="SMART" id="SM00388">
    <property type="entry name" value="HisKA"/>
    <property type="match status" value="1"/>
</dbReference>
<dbReference type="KEGG" id="euz:DVS28_a1283"/>
<dbReference type="Proteomes" id="UP000264006">
    <property type="component" value="Chromosome"/>
</dbReference>
<keyword evidence="5" id="KW-0808">Transferase</keyword>
<dbReference type="InterPro" id="IPR003594">
    <property type="entry name" value="HATPase_dom"/>
</dbReference>
<keyword evidence="8 10" id="KW-1133">Transmembrane helix</keyword>
<evidence type="ECO:0000259" key="12">
    <source>
        <dbReference type="PROSITE" id="PS50885"/>
    </source>
</evidence>
<dbReference type="GO" id="GO:0000155">
    <property type="term" value="F:phosphorelay sensor kinase activity"/>
    <property type="evidence" value="ECO:0007669"/>
    <property type="project" value="InterPro"/>
</dbReference>
<dbReference type="OrthoDB" id="9786919at2"/>
<dbReference type="SUPFAM" id="SSF158472">
    <property type="entry name" value="HAMP domain-like"/>
    <property type="match status" value="1"/>
</dbReference>
<dbReference type="InterPro" id="IPR003661">
    <property type="entry name" value="HisK_dim/P_dom"/>
</dbReference>
<dbReference type="RefSeq" id="WP_114590702.1">
    <property type="nucleotide sequence ID" value="NZ_CP031165.1"/>
</dbReference>
<evidence type="ECO:0000256" key="6">
    <source>
        <dbReference type="ARBA" id="ARBA00022692"/>
    </source>
</evidence>
<dbReference type="GO" id="GO:0005886">
    <property type="term" value="C:plasma membrane"/>
    <property type="evidence" value="ECO:0007669"/>
    <property type="project" value="UniProtKB-SubCell"/>
</dbReference>
<comment type="subcellular location">
    <subcellularLocation>
        <location evidence="2">Cell membrane</location>
    </subcellularLocation>
</comment>
<name>A0A346XUT6_9ACTN</name>
<dbReference type="EMBL" id="CP031165">
    <property type="protein sequence ID" value="AXV05983.1"/>
    <property type="molecule type" value="Genomic_DNA"/>
</dbReference>
<keyword evidence="9" id="KW-0902">Two-component regulatory system</keyword>
<evidence type="ECO:0000256" key="3">
    <source>
        <dbReference type="ARBA" id="ARBA00012438"/>
    </source>
</evidence>
<dbReference type="Pfam" id="PF02518">
    <property type="entry name" value="HATPase_c"/>
    <property type="match status" value="1"/>
</dbReference>
<organism evidence="13 14">
    <name type="scientific">Euzebya pacifica</name>
    <dbReference type="NCBI Taxonomy" id="1608957"/>
    <lineage>
        <taxon>Bacteria</taxon>
        <taxon>Bacillati</taxon>
        <taxon>Actinomycetota</taxon>
        <taxon>Nitriliruptoria</taxon>
        <taxon>Euzebyales</taxon>
    </lineage>
</organism>
<dbReference type="InterPro" id="IPR036890">
    <property type="entry name" value="HATPase_C_sf"/>
</dbReference>
<dbReference type="PANTHER" id="PTHR45436">
    <property type="entry name" value="SENSOR HISTIDINE KINASE YKOH"/>
    <property type="match status" value="1"/>
</dbReference>
<evidence type="ECO:0000313" key="13">
    <source>
        <dbReference type="EMBL" id="AXV05983.1"/>
    </source>
</evidence>
<dbReference type="AlphaFoldDB" id="A0A346XUT6"/>